<name>A0A319C3B1_ASPVC</name>
<dbReference type="AlphaFoldDB" id="A0A319C3B1"/>
<protein>
    <submittedName>
        <fullName evidence="2">Uncharacterized protein</fullName>
    </submittedName>
</protein>
<keyword evidence="3" id="KW-1185">Reference proteome</keyword>
<evidence type="ECO:0000313" key="3">
    <source>
        <dbReference type="Proteomes" id="UP000248405"/>
    </source>
</evidence>
<sequence>MAEDGKRGKKREGGRRTEKTRVRKRYVRPMRREQWIDAVEMGVELGMRKAEQRQTAERISNGSYN</sequence>
<proteinExistence type="predicted"/>
<dbReference type="EMBL" id="KZ821622">
    <property type="protein sequence ID" value="PYH69908.1"/>
    <property type="molecule type" value="Genomic_DNA"/>
</dbReference>
<feature type="region of interest" description="Disordered" evidence="1">
    <location>
        <begin position="1"/>
        <end position="25"/>
    </location>
</feature>
<dbReference type="GeneID" id="37211160"/>
<evidence type="ECO:0000313" key="2">
    <source>
        <dbReference type="EMBL" id="PYH69908.1"/>
    </source>
</evidence>
<organism evidence="2 3">
    <name type="scientific">Aspergillus vadensis (strain CBS 113365 / IMI 142717 / IBT 24658)</name>
    <dbReference type="NCBI Taxonomy" id="1448311"/>
    <lineage>
        <taxon>Eukaryota</taxon>
        <taxon>Fungi</taxon>
        <taxon>Dikarya</taxon>
        <taxon>Ascomycota</taxon>
        <taxon>Pezizomycotina</taxon>
        <taxon>Eurotiomycetes</taxon>
        <taxon>Eurotiomycetidae</taxon>
        <taxon>Eurotiales</taxon>
        <taxon>Aspergillaceae</taxon>
        <taxon>Aspergillus</taxon>
        <taxon>Aspergillus subgen. Circumdati</taxon>
    </lineage>
</organism>
<evidence type="ECO:0000256" key="1">
    <source>
        <dbReference type="SAM" id="MobiDB-lite"/>
    </source>
</evidence>
<dbReference type="RefSeq" id="XP_025563702.1">
    <property type="nucleotide sequence ID" value="XM_025706568.1"/>
</dbReference>
<gene>
    <name evidence="2" type="ORF">BO88DRAFT_404251</name>
</gene>
<dbReference type="Proteomes" id="UP000248405">
    <property type="component" value="Unassembled WGS sequence"/>
</dbReference>
<reference evidence="2" key="1">
    <citation type="submission" date="2016-12" db="EMBL/GenBank/DDBJ databases">
        <title>The genomes of Aspergillus section Nigri reveals drivers in fungal speciation.</title>
        <authorList>
            <consortium name="DOE Joint Genome Institute"/>
            <person name="Vesth T.C."/>
            <person name="Nybo J."/>
            <person name="Theobald S."/>
            <person name="Brandl J."/>
            <person name="Frisvad J.C."/>
            <person name="Nielsen K.F."/>
            <person name="Lyhne E.K."/>
            <person name="Kogle M.E."/>
            <person name="Kuo A."/>
            <person name="Riley R."/>
            <person name="Clum A."/>
            <person name="Nolan M."/>
            <person name="Lipzen A."/>
            <person name="Salamov A."/>
            <person name="Henrissat B."/>
            <person name="Wiebenga A."/>
            <person name="De Vries R.P."/>
            <person name="Grigoriev I.V."/>
            <person name="Mortensen U.H."/>
            <person name="Andersen M.R."/>
            <person name="Baker S.E."/>
        </authorList>
    </citation>
    <scope>NUCLEOTIDE SEQUENCE [LARGE SCALE GENOMIC DNA]</scope>
    <source>
        <strain evidence="2">CBS 113365</strain>
    </source>
</reference>
<accession>A0A319C3B1</accession>